<reference evidence="8" key="1">
    <citation type="submission" date="2017-02" db="UniProtKB">
        <authorList>
            <consortium name="WormBaseParasite"/>
        </authorList>
    </citation>
    <scope>IDENTIFICATION</scope>
</reference>
<evidence type="ECO:0000313" key="8">
    <source>
        <dbReference type="WBParaSite" id="ASIM_0001159401-mRNA-1"/>
    </source>
</evidence>
<organism evidence="8">
    <name type="scientific">Anisakis simplex</name>
    <name type="common">Herring worm</name>
    <dbReference type="NCBI Taxonomy" id="6269"/>
    <lineage>
        <taxon>Eukaryota</taxon>
        <taxon>Metazoa</taxon>
        <taxon>Ecdysozoa</taxon>
        <taxon>Nematoda</taxon>
        <taxon>Chromadorea</taxon>
        <taxon>Rhabditida</taxon>
        <taxon>Spirurina</taxon>
        <taxon>Ascaridomorpha</taxon>
        <taxon>Ascaridoidea</taxon>
        <taxon>Anisakidae</taxon>
        <taxon>Anisakis</taxon>
        <taxon>Anisakis simplex complex</taxon>
    </lineage>
</organism>
<dbReference type="EMBL" id="UYRR01031044">
    <property type="protein sequence ID" value="VDK44470.1"/>
    <property type="molecule type" value="Genomic_DNA"/>
</dbReference>
<evidence type="ECO:0000256" key="1">
    <source>
        <dbReference type="ARBA" id="ARBA00004141"/>
    </source>
</evidence>
<name>A0A0M3JU48_ANISI</name>
<keyword evidence="7" id="KW-1185">Reference proteome</keyword>
<evidence type="ECO:0000256" key="4">
    <source>
        <dbReference type="ARBA" id="ARBA00022989"/>
    </source>
</evidence>
<accession>A0A0M3JU48</accession>
<comment type="subcellular location">
    <subcellularLocation>
        <location evidence="1">Membrane</location>
        <topology evidence="1">Multi-pass membrane protein</topology>
    </subcellularLocation>
</comment>
<proteinExistence type="inferred from homology"/>
<dbReference type="OrthoDB" id="10055027at2759"/>
<dbReference type="GO" id="GO:0005783">
    <property type="term" value="C:endoplasmic reticulum"/>
    <property type="evidence" value="ECO:0007669"/>
    <property type="project" value="TreeGrafter"/>
</dbReference>
<evidence type="ECO:0000313" key="7">
    <source>
        <dbReference type="Proteomes" id="UP000267096"/>
    </source>
</evidence>
<sequence>MTNSWILNVTNYSLICAQVSDVTLEAVRADEHPISHHERSGGPAQFLDIEVRSITKKFEPFIVRIQSGQFQDMRDKLNKPIGLAQQVVLKQSINDQFVDVFHVQVEMNEKYSYAHTEELEPCLGCATKKANVKISKCCLNTYANSENLPFCTQCFCRPMWCETCMARIFAAKQDRNHPEEWMSGKANCPTCRAVFCVLDVCSLA</sequence>
<dbReference type="GO" id="GO:0061630">
    <property type="term" value="F:ubiquitin protein ligase activity"/>
    <property type="evidence" value="ECO:0007669"/>
    <property type="project" value="InterPro"/>
</dbReference>
<comment type="similarity">
    <text evidence="2">Belongs to the TMEM129 family.</text>
</comment>
<gene>
    <name evidence="6" type="ORF">ASIM_LOCUS11152</name>
</gene>
<reference evidence="6 7" key="2">
    <citation type="submission" date="2018-11" db="EMBL/GenBank/DDBJ databases">
        <authorList>
            <consortium name="Pathogen Informatics"/>
        </authorList>
    </citation>
    <scope>NUCLEOTIDE SEQUENCE [LARGE SCALE GENOMIC DNA]</scope>
</reference>
<evidence type="ECO:0000256" key="2">
    <source>
        <dbReference type="ARBA" id="ARBA00007332"/>
    </source>
</evidence>
<evidence type="ECO:0000313" key="6">
    <source>
        <dbReference type="EMBL" id="VDK44470.1"/>
    </source>
</evidence>
<protein>
    <submittedName>
        <fullName evidence="8">Transmembrane protein 129 (inferred by orthology to a human protein)</fullName>
    </submittedName>
</protein>
<dbReference type="WBParaSite" id="ASIM_0001159401-mRNA-1">
    <property type="protein sequence ID" value="ASIM_0001159401-mRNA-1"/>
    <property type="gene ID" value="ASIM_0001159401"/>
</dbReference>
<keyword evidence="3" id="KW-0812">Transmembrane</keyword>
<dbReference type="InterPro" id="IPR018801">
    <property type="entry name" value="TM129"/>
</dbReference>
<keyword evidence="5" id="KW-0472">Membrane</keyword>
<dbReference type="GO" id="GO:0016020">
    <property type="term" value="C:membrane"/>
    <property type="evidence" value="ECO:0007669"/>
    <property type="project" value="UniProtKB-SubCell"/>
</dbReference>
<dbReference type="GO" id="GO:0016567">
    <property type="term" value="P:protein ubiquitination"/>
    <property type="evidence" value="ECO:0007669"/>
    <property type="project" value="InterPro"/>
</dbReference>
<evidence type="ECO:0000256" key="3">
    <source>
        <dbReference type="ARBA" id="ARBA00022692"/>
    </source>
</evidence>
<dbReference type="PANTHER" id="PTHR31322:SF2">
    <property type="entry name" value="E3 UBIQUITIN-PROTEIN LIGASE TM129"/>
    <property type="match status" value="1"/>
</dbReference>
<dbReference type="Pfam" id="PF10272">
    <property type="entry name" value="Tmpp129"/>
    <property type="match status" value="1"/>
</dbReference>
<dbReference type="Proteomes" id="UP000267096">
    <property type="component" value="Unassembled WGS sequence"/>
</dbReference>
<evidence type="ECO:0000256" key="5">
    <source>
        <dbReference type="ARBA" id="ARBA00023136"/>
    </source>
</evidence>
<keyword evidence="4" id="KW-1133">Transmembrane helix</keyword>
<dbReference type="AlphaFoldDB" id="A0A0M3JU48"/>
<dbReference type="PANTHER" id="PTHR31322">
    <property type="entry name" value="E3 UBIQUITIN-PROTEIN LIGASE TM129"/>
    <property type="match status" value="1"/>
</dbReference>